<dbReference type="InterPro" id="IPR043133">
    <property type="entry name" value="GTP-CH-I_C/QueF"/>
</dbReference>
<proteinExistence type="inferred from homology"/>
<evidence type="ECO:0000256" key="3">
    <source>
        <dbReference type="ARBA" id="ARBA00005708"/>
    </source>
</evidence>
<reference evidence="8 9" key="1">
    <citation type="submission" date="2019-07" db="EMBL/GenBank/DDBJ databases">
        <authorList>
            <person name="Kim J."/>
        </authorList>
    </citation>
    <scope>NUCLEOTIDE SEQUENCE [LARGE SCALE GENOMIC DNA]</scope>
    <source>
        <strain evidence="8 9">N4</strain>
    </source>
</reference>
<comment type="catalytic activity">
    <reaction evidence="1 6">
        <text>7,8-dihydroneopterin = 6-hydroxymethyl-7,8-dihydropterin + glycolaldehyde</text>
        <dbReference type="Rhea" id="RHEA:10540"/>
        <dbReference type="ChEBI" id="CHEBI:17001"/>
        <dbReference type="ChEBI" id="CHEBI:17071"/>
        <dbReference type="ChEBI" id="CHEBI:44841"/>
        <dbReference type="EC" id="4.1.2.25"/>
    </reaction>
</comment>
<protein>
    <recommendedName>
        <fullName evidence="6">7,8-dihydroneopterin aldolase</fullName>
        <ecNumber evidence="6">4.1.2.25</ecNumber>
    </recommendedName>
</protein>
<dbReference type="NCBIfam" id="TIGR00525">
    <property type="entry name" value="folB"/>
    <property type="match status" value="1"/>
</dbReference>
<comment type="similarity">
    <text evidence="3 6">Belongs to the DHNA family.</text>
</comment>
<dbReference type="PANTHER" id="PTHR42844">
    <property type="entry name" value="DIHYDRONEOPTERIN ALDOLASE 1-RELATED"/>
    <property type="match status" value="1"/>
</dbReference>
<organism evidence="8 9">
    <name type="scientific">Paenibacillus agilis</name>
    <dbReference type="NCBI Taxonomy" id="3020863"/>
    <lineage>
        <taxon>Bacteria</taxon>
        <taxon>Bacillati</taxon>
        <taxon>Bacillota</taxon>
        <taxon>Bacilli</taxon>
        <taxon>Bacillales</taxon>
        <taxon>Paenibacillaceae</taxon>
        <taxon>Paenibacillus</taxon>
    </lineage>
</organism>
<evidence type="ECO:0000256" key="6">
    <source>
        <dbReference type="RuleBase" id="RU362079"/>
    </source>
</evidence>
<dbReference type="NCBIfam" id="TIGR00526">
    <property type="entry name" value="folB_dom"/>
    <property type="match status" value="1"/>
</dbReference>
<dbReference type="GO" id="GO:0046654">
    <property type="term" value="P:tetrahydrofolate biosynthetic process"/>
    <property type="evidence" value="ECO:0007669"/>
    <property type="project" value="UniProtKB-UniRule"/>
</dbReference>
<dbReference type="GO" id="GO:0046656">
    <property type="term" value="P:folic acid biosynthetic process"/>
    <property type="evidence" value="ECO:0007669"/>
    <property type="project" value="UniProtKB-UniRule"/>
</dbReference>
<dbReference type="Pfam" id="PF02152">
    <property type="entry name" value="FolB"/>
    <property type="match status" value="1"/>
</dbReference>
<dbReference type="InterPro" id="IPR006157">
    <property type="entry name" value="FolB_dom"/>
</dbReference>
<dbReference type="Proteomes" id="UP000318102">
    <property type="component" value="Unassembled WGS sequence"/>
</dbReference>
<dbReference type="GO" id="GO:0004150">
    <property type="term" value="F:dihydroneopterin aldolase activity"/>
    <property type="evidence" value="ECO:0007669"/>
    <property type="project" value="UniProtKB-UniRule"/>
</dbReference>
<accession>A0A559IC03</accession>
<keyword evidence="4 6" id="KW-0289">Folate biosynthesis</keyword>
<dbReference type="FunFam" id="3.30.1130.10:FF:000003">
    <property type="entry name" value="7,8-dihydroneopterin aldolase"/>
    <property type="match status" value="1"/>
</dbReference>
<dbReference type="UniPathway" id="UPA00077">
    <property type="reaction ID" value="UER00154"/>
</dbReference>
<comment type="caution">
    <text evidence="8">The sequence shown here is derived from an EMBL/GenBank/DDBJ whole genome shotgun (WGS) entry which is preliminary data.</text>
</comment>
<evidence type="ECO:0000256" key="5">
    <source>
        <dbReference type="ARBA" id="ARBA00023239"/>
    </source>
</evidence>
<evidence type="ECO:0000259" key="7">
    <source>
        <dbReference type="SMART" id="SM00905"/>
    </source>
</evidence>
<dbReference type="SMART" id="SM00905">
    <property type="entry name" value="FolB"/>
    <property type="match status" value="1"/>
</dbReference>
<dbReference type="PANTHER" id="PTHR42844:SF1">
    <property type="entry name" value="DIHYDRONEOPTERIN ALDOLASE 1-RELATED"/>
    <property type="match status" value="1"/>
</dbReference>
<evidence type="ECO:0000313" key="8">
    <source>
        <dbReference type="EMBL" id="TVX85187.1"/>
    </source>
</evidence>
<dbReference type="SUPFAM" id="SSF55620">
    <property type="entry name" value="Tetrahydrobiopterin biosynthesis enzymes-like"/>
    <property type="match status" value="1"/>
</dbReference>
<dbReference type="GO" id="GO:0005737">
    <property type="term" value="C:cytoplasm"/>
    <property type="evidence" value="ECO:0007669"/>
    <property type="project" value="TreeGrafter"/>
</dbReference>
<dbReference type="InterPro" id="IPR006156">
    <property type="entry name" value="Dihydroneopterin_aldolase"/>
</dbReference>
<gene>
    <name evidence="8" type="primary">folB</name>
    <name evidence="8" type="ORF">FPZ44_25840</name>
</gene>
<evidence type="ECO:0000256" key="2">
    <source>
        <dbReference type="ARBA" id="ARBA00005013"/>
    </source>
</evidence>
<dbReference type="EMBL" id="VNJK01000009">
    <property type="protein sequence ID" value="TVX85187.1"/>
    <property type="molecule type" value="Genomic_DNA"/>
</dbReference>
<evidence type="ECO:0000313" key="9">
    <source>
        <dbReference type="Proteomes" id="UP000318102"/>
    </source>
</evidence>
<sequence>MKMDRMSFFGKHGVFEEERKLGQRWYVDLDMQMSLQEAGLYDDLEQSINYALIHETVRVIMEEESYLLVEALAERIASVLLDTYDRIEEITVRVTKPNPPFDIRFEGVTMEIVRARAEEVERGEG</sequence>
<evidence type="ECO:0000256" key="4">
    <source>
        <dbReference type="ARBA" id="ARBA00022909"/>
    </source>
</evidence>
<dbReference type="AlphaFoldDB" id="A0A559IC03"/>
<name>A0A559IC03_9BACL</name>
<dbReference type="RefSeq" id="WP_144995491.1">
    <property type="nucleotide sequence ID" value="NZ_VNJK01000009.1"/>
</dbReference>
<evidence type="ECO:0000256" key="1">
    <source>
        <dbReference type="ARBA" id="ARBA00001353"/>
    </source>
</evidence>
<comment type="pathway">
    <text evidence="2 6">Cofactor biosynthesis; tetrahydrofolate biosynthesis; 2-amino-4-hydroxy-6-hydroxymethyl-7,8-dihydropteridine diphosphate from 7,8-dihydroneopterin triphosphate: step 3/4.</text>
</comment>
<dbReference type="CDD" id="cd00534">
    <property type="entry name" value="DHNA_DHNTPE"/>
    <property type="match status" value="1"/>
</dbReference>
<keyword evidence="9" id="KW-1185">Reference proteome</keyword>
<dbReference type="Gene3D" id="3.30.1130.10">
    <property type="match status" value="1"/>
</dbReference>
<feature type="domain" description="Dihydroneopterin aldolase/epimerase" evidence="7">
    <location>
        <begin position="1"/>
        <end position="114"/>
    </location>
</feature>
<dbReference type="EC" id="4.1.2.25" evidence="6"/>
<keyword evidence="5 6" id="KW-0456">Lyase</keyword>
<dbReference type="OrthoDB" id="9803748at2"/>
<comment type="function">
    <text evidence="6">Catalyzes the conversion of 7,8-dihydroneopterin to 6-hydroxymethyl-7,8-dihydropterin.</text>
</comment>